<dbReference type="AlphaFoldDB" id="F4CDM5"/>
<dbReference type="InterPro" id="IPR015815">
    <property type="entry name" value="HIBADH-related"/>
</dbReference>
<dbReference type="PANTHER" id="PTHR43580">
    <property type="entry name" value="OXIDOREDUCTASE GLYR1-RELATED"/>
    <property type="match status" value="1"/>
</dbReference>
<feature type="active site" evidence="3">
    <location>
        <position position="172"/>
    </location>
</feature>
<evidence type="ECO:0000259" key="4">
    <source>
        <dbReference type="Pfam" id="PF03446"/>
    </source>
</evidence>
<dbReference type="InterPro" id="IPR036291">
    <property type="entry name" value="NAD(P)-bd_dom_sf"/>
</dbReference>
<gene>
    <name evidence="6" type="ordered locus">Sph21_1191</name>
</gene>
<dbReference type="Gene3D" id="3.40.50.720">
    <property type="entry name" value="NAD(P)-binding Rossmann-like Domain"/>
    <property type="match status" value="1"/>
</dbReference>
<dbReference type="KEGG" id="shg:Sph21_1191"/>
<dbReference type="HOGENOM" id="CLU_035117_0_5_10"/>
<organism evidence="6">
    <name type="scientific">Sphingobacterium sp. (strain 21)</name>
    <dbReference type="NCBI Taxonomy" id="743722"/>
    <lineage>
        <taxon>Bacteria</taxon>
        <taxon>Pseudomonadati</taxon>
        <taxon>Bacteroidota</taxon>
        <taxon>Sphingobacteriia</taxon>
        <taxon>Sphingobacteriales</taxon>
        <taxon>Sphingobacteriaceae</taxon>
        <taxon>Sphingobacterium</taxon>
    </lineage>
</organism>
<sequence>MTDTIGWIGLGNMGYPMAKNLLKAGYALNVYNRTASKAEGLVNDGATLASSIKDLCVESEVIITMLSDDQAVKGIFLGEGGLLNCQAEGKLVINMSTVSPRTSYELEEMSKAVGARFLEAPVSGSVKPAEDGTLLILVGGDEDNYRAAQPIFEKLGKLSFWLGSVGAGSSAKLAINYFLALTLEGLAETVLFAKKNGIKAEDMLRIVNEGACGSPLTKLKTNAIVTNNYPAAFALKHMVKDLRLAVEQGIDFPLAQPLAETYKKAFDKGLGEEDVMAIITYLETLSAD</sequence>
<dbReference type="GO" id="GO:0008442">
    <property type="term" value="F:3-hydroxyisobutyrate dehydrogenase activity"/>
    <property type="evidence" value="ECO:0007669"/>
    <property type="project" value="UniProtKB-EC"/>
</dbReference>
<dbReference type="InterPro" id="IPR013328">
    <property type="entry name" value="6PGD_dom2"/>
</dbReference>
<dbReference type="InterPro" id="IPR051265">
    <property type="entry name" value="HIBADH-related_NP60_sf"/>
</dbReference>
<name>F4CDM5_SPHS2</name>
<dbReference type="PATRIC" id="fig|743722.3.peg.1275"/>
<evidence type="ECO:0000256" key="3">
    <source>
        <dbReference type="PIRSR" id="PIRSR000103-1"/>
    </source>
</evidence>
<accession>F4CDM5</accession>
<dbReference type="Pfam" id="PF14833">
    <property type="entry name" value="NAD_binding_11"/>
    <property type="match status" value="1"/>
</dbReference>
<dbReference type="EC" id="1.1.1.31" evidence="6"/>
<evidence type="ECO:0000256" key="2">
    <source>
        <dbReference type="ARBA" id="ARBA00023027"/>
    </source>
</evidence>
<dbReference type="InterPro" id="IPR006115">
    <property type="entry name" value="6PGDH_NADP-bd"/>
</dbReference>
<dbReference type="GO" id="GO:0050661">
    <property type="term" value="F:NADP binding"/>
    <property type="evidence" value="ECO:0007669"/>
    <property type="project" value="InterPro"/>
</dbReference>
<keyword evidence="2" id="KW-0520">NAD</keyword>
<dbReference type="PANTHER" id="PTHR43580:SF2">
    <property type="entry name" value="CYTOKINE-LIKE NUCLEAR FACTOR N-PAC"/>
    <property type="match status" value="1"/>
</dbReference>
<feature type="domain" description="6-phosphogluconate dehydrogenase NADP-binding" evidence="4">
    <location>
        <begin position="4"/>
        <end position="163"/>
    </location>
</feature>
<dbReference type="OrthoDB" id="9786703at2"/>
<protein>
    <submittedName>
        <fullName evidence="6">3-hydroxyisobutyrate dehydrogenase</fullName>
        <ecNumber evidence="6">1.1.1.31</ecNumber>
    </submittedName>
</protein>
<evidence type="ECO:0000256" key="1">
    <source>
        <dbReference type="ARBA" id="ARBA00023002"/>
    </source>
</evidence>
<dbReference type="InterPro" id="IPR029154">
    <property type="entry name" value="HIBADH-like_NADP-bd"/>
</dbReference>
<dbReference type="STRING" id="743722.Sph21_1191"/>
<proteinExistence type="predicted"/>
<dbReference type="EMBL" id="CP002584">
    <property type="protein sequence ID" value="ADZ77760.1"/>
    <property type="molecule type" value="Genomic_DNA"/>
</dbReference>
<evidence type="ECO:0000313" key="6">
    <source>
        <dbReference type="EMBL" id="ADZ77760.1"/>
    </source>
</evidence>
<reference evidence="6" key="1">
    <citation type="submission" date="2011-03" db="EMBL/GenBank/DDBJ databases">
        <title>Complete sequence of Sphingobacterium sp. 21.</title>
        <authorList>
            <consortium name="US DOE Joint Genome Institute"/>
            <person name="Lucas S."/>
            <person name="Copeland A."/>
            <person name="Lapidus A."/>
            <person name="Cheng J.-F."/>
            <person name="Goodwin L."/>
            <person name="Pitluck S."/>
            <person name="Davenport K."/>
            <person name="Detter J.C."/>
            <person name="Han C."/>
            <person name="Tapia R."/>
            <person name="Land M."/>
            <person name="Hauser L."/>
            <person name="Kyrpides N."/>
            <person name="Ivanova N."/>
            <person name="Ovchinnikova G."/>
            <person name="Pagani I."/>
            <person name="Siebers A.K."/>
            <person name="Allgaier M."/>
            <person name="Thelen M.P."/>
            <person name="Hugenholtz P."/>
            <person name="Woyke T."/>
        </authorList>
    </citation>
    <scope>NUCLEOTIDE SEQUENCE</scope>
    <source>
        <strain evidence="6">21</strain>
    </source>
</reference>
<dbReference type="Gene3D" id="1.10.1040.10">
    <property type="entry name" value="N-(1-d-carboxylethyl)-l-norvaline Dehydrogenase, domain 2"/>
    <property type="match status" value="1"/>
</dbReference>
<dbReference type="SUPFAM" id="SSF51735">
    <property type="entry name" value="NAD(P)-binding Rossmann-fold domains"/>
    <property type="match status" value="1"/>
</dbReference>
<dbReference type="GO" id="GO:0051287">
    <property type="term" value="F:NAD binding"/>
    <property type="evidence" value="ECO:0007669"/>
    <property type="project" value="InterPro"/>
</dbReference>
<dbReference type="Pfam" id="PF03446">
    <property type="entry name" value="NAD_binding_2"/>
    <property type="match status" value="1"/>
</dbReference>
<dbReference type="PIRSF" id="PIRSF000103">
    <property type="entry name" value="HIBADH"/>
    <property type="match status" value="1"/>
</dbReference>
<evidence type="ECO:0000259" key="5">
    <source>
        <dbReference type="Pfam" id="PF14833"/>
    </source>
</evidence>
<keyword evidence="1 6" id="KW-0560">Oxidoreductase</keyword>
<dbReference type="SUPFAM" id="SSF48179">
    <property type="entry name" value="6-phosphogluconate dehydrogenase C-terminal domain-like"/>
    <property type="match status" value="1"/>
</dbReference>
<dbReference type="InterPro" id="IPR008927">
    <property type="entry name" value="6-PGluconate_DH-like_C_sf"/>
</dbReference>
<dbReference type="eggNOG" id="COG2084">
    <property type="taxonomic scope" value="Bacteria"/>
</dbReference>
<feature type="domain" description="3-hydroxyisobutyrate dehydrogenase-like NAD-binding" evidence="5">
    <location>
        <begin position="166"/>
        <end position="281"/>
    </location>
</feature>